<evidence type="ECO:0000256" key="5">
    <source>
        <dbReference type="ARBA" id="ARBA00022475"/>
    </source>
</evidence>
<evidence type="ECO:0000256" key="1">
    <source>
        <dbReference type="ARBA" id="ARBA00004162"/>
    </source>
</evidence>
<proteinExistence type="inferred from homology"/>
<keyword evidence="5" id="KW-1003">Cell membrane</keyword>
<comment type="similarity">
    <text evidence="3">Belongs to the chloride channel CLIC family.</text>
</comment>
<dbReference type="Pfam" id="PF22441">
    <property type="entry name" value="CLIC-like_N"/>
    <property type="match status" value="1"/>
</dbReference>
<feature type="compositionally biased region" description="Acidic residues" evidence="17">
    <location>
        <begin position="37"/>
        <end position="52"/>
    </location>
</feature>
<keyword evidence="8" id="KW-0851">Voltage-gated channel</keyword>
<evidence type="ECO:0000256" key="14">
    <source>
        <dbReference type="ARBA" id="ARBA00023214"/>
    </source>
</evidence>
<dbReference type="AlphaFoldDB" id="A0A6G1QW11"/>
<keyword evidence="11" id="KW-0406">Ion transport</keyword>
<protein>
    <submittedName>
        <fullName evidence="19">Chloride intracellular channel protein 6</fullName>
    </submittedName>
</protein>
<dbReference type="GO" id="GO:0005737">
    <property type="term" value="C:cytoplasm"/>
    <property type="evidence" value="ECO:0007669"/>
    <property type="project" value="UniProtKB-SubCell"/>
</dbReference>
<keyword evidence="20" id="KW-1185">Reference proteome</keyword>
<accession>A0A6G1QW11</accession>
<feature type="compositionally biased region" description="Basic and acidic residues" evidence="17">
    <location>
        <begin position="624"/>
        <end position="634"/>
    </location>
</feature>
<feature type="compositionally biased region" description="Acidic residues" evidence="17">
    <location>
        <begin position="485"/>
        <end position="494"/>
    </location>
</feature>
<dbReference type="GO" id="GO:0034707">
    <property type="term" value="C:chloride channel complex"/>
    <property type="evidence" value="ECO:0007669"/>
    <property type="project" value="UniProtKB-KW"/>
</dbReference>
<evidence type="ECO:0000256" key="8">
    <source>
        <dbReference type="ARBA" id="ARBA00022882"/>
    </source>
</evidence>
<dbReference type="PRINTS" id="PR01263">
    <property type="entry name" value="INTCLCHANNEL"/>
</dbReference>
<feature type="compositionally biased region" description="Polar residues" evidence="17">
    <location>
        <begin position="521"/>
        <end position="536"/>
    </location>
</feature>
<feature type="region of interest" description="Disordered" evidence="17">
    <location>
        <begin position="27"/>
        <end position="53"/>
    </location>
</feature>
<evidence type="ECO:0000256" key="3">
    <source>
        <dbReference type="ARBA" id="ARBA00007655"/>
    </source>
</evidence>
<reference evidence="19 20" key="1">
    <citation type="submission" date="2019-02" db="EMBL/GenBank/DDBJ databases">
        <title>Opniocepnalus argus genome.</title>
        <authorList>
            <person name="Zhou C."/>
            <person name="Xiao S."/>
        </authorList>
    </citation>
    <scope>NUCLEOTIDE SEQUENCE [LARGE SCALE GENOMIC DNA]</scope>
    <source>
        <strain evidence="19">OARG1902GOOAL</strain>
        <tissue evidence="19">Muscle</tissue>
    </source>
</reference>
<dbReference type="Proteomes" id="UP000503349">
    <property type="component" value="Chromosome 23"/>
</dbReference>
<dbReference type="SFLD" id="SFLDG00358">
    <property type="entry name" value="Main_(cytGST)"/>
    <property type="match status" value="1"/>
</dbReference>
<dbReference type="InterPro" id="IPR040079">
    <property type="entry name" value="Glutathione_S-Trfase"/>
</dbReference>
<sequence length="997" mass="113481">MAQSRSFPNLDLSGSIVHSPVGICLNLDTKRGRGDEERQEEDEEVELAEEVGEGVLMMAEAGEKQCERESREQGKREVVRVIQVTLLPNGQIREREGESESLEKNREVGVEVVDKDQTKDTKSGIDGGNEENEPEVQIACLETEIIEENLTEGDHDLCEHQIVSPTSDAETAKESIIAKEVMKTTQLSIVDTNKKEAVIISGHTDLKENIEKATTDVVSATTEIVEQINIQQDPCQTTTVSNGGTTVNIFGTIEVVTSQLSSENQDEMKSTNDKHLEVIQQEAKSINNNITWQEKYSPVVKVEHEGAREFIKDAMFSTNDFLDIGDEANLEVALSEAQSQIEGRIEETRLGGINQKVQEEEQVRQVGFKKACRDKGDKEIQEGSTIQFEDQAVVLPPHPVVHCVEEVSLVGKQNVDLDQVEEAFEIEEGGEVEIDKFEYETTSGENESTTERSDLQEHLSQLLKDTESDWMNSIGGQPRHHITVEDETGGEAQEDTVMGKVEIAEEPVTVLDDEIEEIEESQTSTNILTPPPQDSNVKPKNEEGQELEITETELEKEKEQKQKDEKGDLKKDKKPKDDTREVELDINGKVKELKQAMENGILCPEPQPLRKEGWSTARLRSPRRKDNDWIKKDQPEEEREPEVKDWRKELKPVKKDIWENEREGKEWMQKDSLPKEKILPRKEDWVKELKSVIKDESLSKKRDEQLKKKRVVLLEDGHSYIPQREQITEEKREEMKLTSHRRVESPLPYMHRNSQIPQDQDYEISLYVKAGSDGESIGNCPFSQRLFMILWLKGVIFNVTTVDLKRKPANLQDLAPGTNPPFVTFNGEVKDDVNKIEEFLEEKLTPPRYPRLAPRHPEANTAGIDVFAKFSAYIKNPRKDTNDALEKTLLKSLWRLDDFLRTPLPDEIDANAPGDLPDSTRNFLDGDELTLADCNLLPKLHIIKVVAKKYRGFEIPAEMTGLWRYLNSAYQRKEFTSTCPAEREIEFAYLDVAKQIK</sequence>
<dbReference type="FunFam" id="1.20.1050.10:FF:000001">
    <property type="entry name" value="Chloride intracellular channel 2"/>
    <property type="match status" value="1"/>
</dbReference>
<keyword evidence="6" id="KW-0963">Cytoplasm</keyword>
<evidence type="ECO:0000313" key="19">
    <source>
        <dbReference type="EMBL" id="KAF3706408.1"/>
    </source>
</evidence>
<evidence type="ECO:0000256" key="15">
    <source>
        <dbReference type="ARBA" id="ARBA00023303"/>
    </source>
</evidence>
<dbReference type="PANTHER" id="PTHR45476:SF1">
    <property type="entry name" value="CHLORIDE INTRACELLULAR CHANNEL PROTEIN 6"/>
    <property type="match status" value="1"/>
</dbReference>
<dbReference type="GO" id="GO:0005254">
    <property type="term" value="F:chloride channel activity"/>
    <property type="evidence" value="ECO:0007669"/>
    <property type="project" value="UniProtKB-KW"/>
</dbReference>
<keyword evidence="4" id="KW-0813">Transport</keyword>
<dbReference type="SFLD" id="SFLDS00019">
    <property type="entry name" value="Glutathione_Transferase_(cytos"/>
    <property type="match status" value="1"/>
</dbReference>
<dbReference type="FunFam" id="3.40.30.10:FF:000021">
    <property type="entry name" value="Chloride intracellular channel 4"/>
    <property type="match status" value="1"/>
</dbReference>
<organism evidence="19 20">
    <name type="scientific">Channa argus</name>
    <name type="common">Northern snakehead</name>
    <name type="synonym">Ophicephalus argus</name>
    <dbReference type="NCBI Taxonomy" id="215402"/>
    <lineage>
        <taxon>Eukaryota</taxon>
        <taxon>Metazoa</taxon>
        <taxon>Chordata</taxon>
        <taxon>Craniata</taxon>
        <taxon>Vertebrata</taxon>
        <taxon>Euteleostomi</taxon>
        <taxon>Actinopterygii</taxon>
        <taxon>Neopterygii</taxon>
        <taxon>Teleostei</taxon>
        <taxon>Neoteleostei</taxon>
        <taxon>Acanthomorphata</taxon>
        <taxon>Anabantaria</taxon>
        <taxon>Anabantiformes</taxon>
        <taxon>Channoidei</taxon>
        <taxon>Channidae</taxon>
        <taxon>Channa</taxon>
    </lineage>
</organism>
<evidence type="ECO:0000256" key="16">
    <source>
        <dbReference type="ARBA" id="ARBA00024167"/>
    </source>
</evidence>
<gene>
    <name evidence="19" type="ORF">EXN66_Car022100</name>
</gene>
<keyword evidence="14" id="KW-0868">Chloride</keyword>
<evidence type="ECO:0000256" key="12">
    <source>
        <dbReference type="ARBA" id="ARBA00023136"/>
    </source>
</evidence>
<keyword evidence="12" id="KW-0472">Membrane</keyword>
<evidence type="ECO:0000256" key="4">
    <source>
        <dbReference type="ARBA" id="ARBA00022448"/>
    </source>
</evidence>
<dbReference type="InterPro" id="IPR053823">
    <property type="entry name" value="CLIC_N"/>
</dbReference>
<dbReference type="PANTHER" id="PTHR45476">
    <property type="entry name" value="CHLORIDE INTRACELLULAR CHANNEL PROTEIN 6-RELATED"/>
    <property type="match status" value="1"/>
</dbReference>
<feature type="region of interest" description="Disordered" evidence="17">
    <location>
        <begin position="598"/>
        <end position="644"/>
    </location>
</feature>
<keyword evidence="9" id="KW-1133">Transmembrane helix</keyword>
<comment type="subcellular location">
    <subcellularLocation>
        <location evidence="1">Cell membrane</location>
        <topology evidence="1">Single-pass membrane protein</topology>
    </subcellularLocation>
    <subcellularLocation>
        <location evidence="2">Cytoplasm</location>
    </subcellularLocation>
</comment>
<dbReference type="GO" id="GO:0005886">
    <property type="term" value="C:plasma membrane"/>
    <property type="evidence" value="ECO:0007669"/>
    <property type="project" value="UniProtKB-SubCell"/>
</dbReference>
<evidence type="ECO:0000256" key="10">
    <source>
        <dbReference type="ARBA" id="ARBA00023002"/>
    </source>
</evidence>
<keyword evidence="13" id="KW-0869">Chloride channel</keyword>
<evidence type="ECO:0000256" key="13">
    <source>
        <dbReference type="ARBA" id="ARBA00023173"/>
    </source>
</evidence>
<comment type="catalytic activity">
    <reaction evidence="16">
        <text>chloride(in) = chloride(out)</text>
        <dbReference type="Rhea" id="RHEA:29823"/>
        <dbReference type="ChEBI" id="CHEBI:17996"/>
    </reaction>
</comment>
<dbReference type="InterPro" id="IPR036249">
    <property type="entry name" value="Thioredoxin-like_sf"/>
</dbReference>
<dbReference type="Gene3D" id="1.20.1050.10">
    <property type="match status" value="1"/>
</dbReference>
<dbReference type="Pfam" id="PF13410">
    <property type="entry name" value="GST_C_2"/>
    <property type="match status" value="1"/>
</dbReference>
<feature type="compositionally biased region" description="Basic and acidic residues" evidence="17">
    <location>
        <begin position="553"/>
        <end position="585"/>
    </location>
</feature>
<feature type="region of interest" description="Disordered" evidence="17">
    <location>
        <begin position="519"/>
        <end position="585"/>
    </location>
</feature>
<evidence type="ECO:0000256" key="7">
    <source>
        <dbReference type="ARBA" id="ARBA00022692"/>
    </source>
</evidence>
<evidence type="ECO:0000256" key="17">
    <source>
        <dbReference type="SAM" id="MobiDB-lite"/>
    </source>
</evidence>
<dbReference type="InterPro" id="IPR002946">
    <property type="entry name" value="CLIC"/>
</dbReference>
<dbReference type="InterPro" id="IPR036282">
    <property type="entry name" value="Glutathione-S-Trfase_C_sf"/>
</dbReference>
<evidence type="ECO:0000256" key="2">
    <source>
        <dbReference type="ARBA" id="ARBA00004496"/>
    </source>
</evidence>
<dbReference type="Gene3D" id="3.40.30.10">
    <property type="entry name" value="Glutaredoxin"/>
    <property type="match status" value="1"/>
</dbReference>
<dbReference type="GO" id="GO:0016491">
    <property type="term" value="F:oxidoreductase activity"/>
    <property type="evidence" value="ECO:0007669"/>
    <property type="project" value="UniProtKB-KW"/>
</dbReference>
<feature type="domain" description="CLIC N-terminal" evidence="18">
    <location>
        <begin position="763"/>
        <end position="847"/>
    </location>
</feature>
<name>A0A6G1QW11_CHAAH</name>
<dbReference type="NCBIfam" id="TIGR00862">
    <property type="entry name" value="O-ClC"/>
    <property type="match status" value="1"/>
</dbReference>
<keyword evidence="7" id="KW-0812">Transmembrane</keyword>
<dbReference type="SUPFAM" id="SSF52833">
    <property type="entry name" value="Thioredoxin-like"/>
    <property type="match status" value="1"/>
</dbReference>
<keyword evidence="10" id="KW-0560">Oxidoreductase</keyword>
<evidence type="ECO:0000256" key="9">
    <source>
        <dbReference type="ARBA" id="ARBA00022989"/>
    </source>
</evidence>
<dbReference type="CDD" id="cd03061">
    <property type="entry name" value="GST_N_CLIC"/>
    <property type="match status" value="1"/>
</dbReference>
<evidence type="ECO:0000256" key="11">
    <source>
        <dbReference type="ARBA" id="ARBA00023065"/>
    </source>
</evidence>
<feature type="region of interest" description="Disordered" evidence="17">
    <location>
        <begin position="471"/>
        <end position="499"/>
    </location>
</feature>
<dbReference type="SUPFAM" id="SSF47616">
    <property type="entry name" value="GST C-terminal domain-like"/>
    <property type="match status" value="1"/>
</dbReference>
<keyword evidence="15" id="KW-0407">Ion channel</keyword>
<evidence type="ECO:0000259" key="18">
    <source>
        <dbReference type="Pfam" id="PF22441"/>
    </source>
</evidence>
<evidence type="ECO:0000313" key="20">
    <source>
        <dbReference type="Proteomes" id="UP000503349"/>
    </source>
</evidence>
<dbReference type="EMBL" id="CM015734">
    <property type="protein sequence ID" value="KAF3706408.1"/>
    <property type="molecule type" value="Genomic_DNA"/>
</dbReference>
<evidence type="ECO:0000256" key="6">
    <source>
        <dbReference type="ARBA" id="ARBA00022490"/>
    </source>
</evidence>
<reference evidence="20" key="2">
    <citation type="submission" date="2019-02" db="EMBL/GenBank/DDBJ databases">
        <title>Opniocepnalus argus Var Kimnra genome.</title>
        <authorList>
            <person name="Zhou C."/>
            <person name="Xiao S."/>
        </authorList>
    </citation>
    <scope>NUCLEOTIDE SEQUENCE [LARGE SCALE GENOMIC DNA]</scope>
</reference>